<name>A0A9Q0SUI1_SALVM</name>
<feature type="region of interest" description="Disordered" evidence="1">
    <location>
        <begin position="37"/>
        <end position="60"/>
    </location>
</feature>
<dbReference type="EMBL" id="JAPFFL010000012">
    <property type="protein sequence ID" value="KAJ6690514.1"/>
    <property type="molecule type" value="Genomic_DNA"/>
</dbReference>
<keyword evidence="3" id="KW-1185">Reference proteome</keyword>
<reference evidence="2" key="2">
    <citation type="journal article" date="2023" name="Int. J. Mol. Sci.">
        <title>De Novo Assembly and Annotation of 11 Diverse Shrub Willow (Salix) Genomes Reveals Novel Gene Organization in Sex-Linked Regions.</title>
        <authorList>
            <person name="Hyden B."/>
            <person name="Feng K."/>
            <person name="Yates T.B."/>
            <person name="Jawdy S."/>
            <person name="Cereghino C."/>
            <person name="Smart L.B."/>
            <person name="Muchero W."/>
        </authorList>
    </citation>
    <scope>NUCLEOTIDE SEQUENCE [LARGE SCALE GENOMIC DNA]</scope>
    <source>
        <tissue evidence="2">Shoot tip</tissue>
    </source>
</reference>
<comment type="caution">
    <text evidence="2">The sequence shown here is derived from an EMBL/GenBank/DDBJ whole genome shotgun (WGS) entry which is preliminary data.</text>
</comment>
<accession>A0A9Q0SUI1</accession>
<sequence length="99" mass="11298">MCPNWIEKEEEITGAGRSNRGILWFLIGGMRDNNGDDGGLDGVDTSSDGMKNRTPTGNLTDRLPVRERVCTVYTRETVRYRKTLRVVSRAFILYYYSTN</sequence>
<evidence type="ECO:0000313" key="2">
    <source>
        <dbReference type="EMBL" id="KAJ6690514.1"/>
    </source>
</evidence>
<dbReference type="Proteomes" id="UP001151529">
    <property type="component" value="Chromosome 8"/>
</dbReference>
<protein>
    <submittedName>
        <fullName evidence="2">Uncharacterized protein</fullName>
    </submittedName>
</protein>
<reference evidence="2" key="1">
    <citation type="submission" date="2022-11" db="EMBL/GenBank/DDBJ databases">
        <authorList>
            <person name="Hyden B.L."/>
            <person name="Feng K."/>
            <person name="Yates T."/>
            <person name="Jawdy S."/>
            <person name="Smart L.B."/>
            <person name="Muchero W."/>
        </authorList>
    </citation>
    <scope>NUCLEOTIDE SEQUENCE</scope>
    <source>
        <tissue evidence="2">Shoot tip</tissue>
    </source>
</reference>
<evidence type="ECO:0000313" key="3">
    <source>
        <dbReference type="Proteomes" id="UP001151529"/>
    </source>
</evidence>
<evidence type="ECO:0000256" key="1">
    <source>
        <dbReference type="SAM" id="MobiDB-lite"/>
    </source>
</evidence>
<organism evidence="2 3">
    <name type="scientific">Salix viminalis</name>
    <name type="common">Common osier</name>
    <name type="synonym">Basket willow</name>
    <dbReference type="NCBI Taxonomy" id="40686"/>
    <lineage>
        <taxon>Eukaryota</taxon>
        <taxon>Viridiplantae</taxon>
        <taxon>Streptophyta</taxon>
        <taxon>Embryophyta</taxon>
        <taxon>Tracheophyta</taxon>
        <taxon>Spermatophyta</taxon>
        <taxon>Magnoliopsida</taxon>
        <taxon>eudicotyledons</taxon>
        <taxon>Gunneridae</taxon>
        <taxon>Pentapetalae</taxon>
        <taxon>rosids</taxon>
        <taxon>fabids</taxon>
        <taxon>Malpighiales</taxon>
        <taxon>Salicaceae</taxon>
        <taxon>Saliceae</taxon>
        <taxon>Salix</taxon>
    </lineage>
</organism>
<gene>
    <name evidence="2" type="ORF">OIU85_006744</name>
</gene>
<dbReference type="AlphaFoldDB" id="A0A9Q0SUI1"/>
<proteinExistence type="predicted"/>